<evidence type="ECO:0000256" key="4">
    <source>
        <dbReference type="ARBA" id="ARBA00029440"/>
    </source>
</evidence>
<dbReference type="Gene3D" id="1.10.10.10">
    <property type="entry name" value="Winged helix-like DNA-binding domain superfamily/Winged helix DNA-binding domain"/>
    <property type="match status" value="1"/>
</dbReference>
<dbReference type="SUPFAM" id="SSF54909">
    <property type="entry name" value="Dimeric alpha+beta barrel"/>
    <property type="match status" value="1"/>
</dbReference>
<dbReference type="GeneID" id="59455142"/>
<organism evidence="6 7">
    <name type="scientific">Thermosphaera chiliense</name>
    <dbReference type="NCBI Taxonomy" id="3402707"/>
    <lineage>
        <taxon>Archaea</taxon>
        <taxon>Thermoproteota</taxon>
        <taxon>Thermoprotei</taxon>
        <taxon>Desulfurococcales</taxon>
        <taxon>Desulfurococcaceae</taxon>
        <taxon>Thermosphaera</taxon>
    </lineage>
</organism>
<evidence type="ECO:0000256" key="3">
    <source>
        <dbReference type="ARBA" id="ARBA00023163"/>
    </source>
</evidence>
<protein>
    <submittedName>
        <fullName evidence="6">Lrp/AsnC family transcriptional regulator</fullName>
    </submittedName>
</protein>
<evidence type="ECO:0000313" key="6">
    <source>
        <dbReference type="EMBL" id="QOR94339.1"/>
    </source>
</evidence>
<evidence type="ECO:0000313" key="7">
    <source>
        <dbReference type="Proteomes" id="UP000593766"/>
    </source>
</evidence>
<dbReference type="AlphaFoldDB" id="A0A7M1UQT1"/>
<evidence type="ECO:0000259" key="5">
    <source>
        <dbReference type="PROSITE" id="PS50956"/>
    </source>
</evidence>
<feature type="domain" description="HTH asnC-type" evidence="5">
    <location>
        <begin position="7"/>
        <end position="68"/>
    </location>
</feature>
<sequence>MRRRKELDEIDLAILKHLQENPKLRVRELAKVLKIPKSTIYHRLRQLEMSRIIKKYGVILDSDKLGYEYFIVMHVRAKYGPKYHEEVGRFLAKNPYVQSVYYVLGDVDFIVIAKFPSKPKYMEFLEELINSPMIERSSTMVVAKVVKEETYLHIEIPEQPTTQNTLREAG</sequence>
<dbReference type="InterPro" id="IPR000485">
    <property type="entry name" value="AsnC-type_HTH_dom"/>
</dbReference>
<reference evidence="6 7" key="1">
    <citation type="submission" date="2020-10" db="EMBL/GenBank/DDBJ databases">
        <title>Complete genome sequence of Thermosphaera aggregans strain 3507.</title>
        <authorList>
            <person name="Zayulina K.S."/>
            <person name="Elcheninov A.G."/>
            <person name="Toshchakov S.V."/>
            <person name="Kublanov I.V."/>
            <person name="Kochetkova T.V."/>
        </authorList>
    </citation>
    <scope>NUCLEOTIDE SEQUENCE [LARGE SCALE GENOMIC DNA]</scope>
    <source>
        <strain evidence="6 7">3507</strain>
    </source>
</reference>
<dbReference type="InterPro" id="IPR036388">
    <property type="entry name" value="WH-like_DNA-bd_sf"/>
</dbReference>
<keyword evidence="7" id="KW-1185">Reference proteome</keyword>
<name>A0A7M1UQT1_9CREN</name>
<dbReference type="Proteomes" id="UP000593766">
    <property type="component" value="Chromosome"/>
</dbReference>
<keyword evidence="2" id="KW-0238">DNA-binding</keyword>
<dbReference type="Gene3D" id="3.30.70.920">
    <property type="match status" value="1"/>
</dbReference>
<dbReference type="GO" id="GO:0043200">
    <property type="term" value="P:response to amino acid"/>
    <property type="evidence" value="ECO:0007669"/>
    <property type="project" value="TreeGrafter"/>
</dbReference>
<dbReference type="PRINTS" id="PR00033">
    <property type="entry name" value="HTHASNC"/>
</dbReference>
<dbReference type="PROSITE" id="PS50956">
    <property type="entry name" value="HTH_ASNC_2"/>
    <property type="match status" value="1"/>
</dbReference>
<dbReference type="InterPro" id="IPR011991">
    <property type="entry name" value="ArsR-like_HTH"/>
</dbReference>
<evidence type="ECO:0000256" key="2">
    <source>
        <dbReference type="ARBA" id="ARBA00023125"/>
    </source>
</evidence>
<keyword evidence="3" id="KW-0804">Transcription</keyword>
<dbReference type="Pfam" id="PF01037">
    <property type="entry name" value="AsnC_trans_reg"/>
    <property type="match status" value="1"/>
</dbReference>
<dbReference type="InterPro" id="IPR019887">
    <property type="entry name" value="Tscrpt_reg_AsnC/Lrp_C"/>
</dbReference>
<dbReference type="RefSeq" id="WP_193436139.1">
    <property type="nucleotide sequence ID" value="NZ_CP063144.1"/>
</dbReference>
<dbReference type="InterPro" id="IPR036390">
    <property type="entry name" value="WH_DNA-bd_sf"/>
</dbReference>
<dbReference type="SMART" id="SM00344">
    <property type="entry name" value="HTH_ASNC"/>
    <property type="match status" value="1"/>
</dbReference>
<dbReference type="Pfam" id="PF13412">
    <property type="entry name" value="HTH_24"/>
    <property type="match status" value="1"/>
</dbReference>
<dbReference type="InterPro" id="IPR011008">
    <property type="entry name" value="Dimeric_a/b-barrel"/>
</dbReference>
<dbReference type="KEGG" id="tcs:IMZ38_06950"/>
<dbReference type="EMBL" id="CP063144">
    <property type="protein sequence ID" value="QOR94339.1"/>
    <property type="molecule type" value="Genomic_DNA"/>
</dbReference>
<dbReference type="OrthoDB" id="6995at2157"/>
<dbReference type="PANTHER" id="PTHR30154">
    <property type="entry name" value="LEUCINE-RESPONSIVE REGULATORY PROTEIN"/>
    <property type="match status" value="1"/>
</dbReference>
<dbReference type="PANTHER" id="PTHR30154:SF34">
    <property type="entry name" value="TRANSCRIPTIONAL REGULATOR AZLB"/>
    <property type="match status" value="1"/>
</dbReference>
<dbReference type="SUPFAM" id="SSF46785">
    <property type="entry name" value="Winged helix' DNA-binding domain"/>
    <property type="match status" value="1"/>
</dbReference>
<dbReference type="CDD" id="cd00090">
    <property type="entry name" value="HTH_ARSR"/>
    <property type="match status" value="1"/>
</dbReference>
<dbReference type="GO" id="GO:0005829">
    <property type="term" value="C:cytosol"/>
    <property type="evidence" value="ECO:0007669"/>
    <property type="project" value="TreeGrafter"/>
</dbReference>
<comment type="pathway">
    <text evidence="4">Amino-acid biosynthesis.</text>
</comment>
<dbReference type="InterPro" id="IPR019888">
    <property type="entry name" value="Tscrpt_reg_AsnC-like"/>
</dbReference>
<accession>A0A7M1UQT1</accession>
<gene>
    <name evidence="6" type="ORF">IMZ38_06950</name>
</gene>
<keyword evidence="1" id="KW-0805">Transcription regulation</keyword>
<dbReference type="GO" id="GO:0043565">
    <property type="term" value="F:sequence-specific DNA binding"/>
    <property type="evidence" value="ECO:0007669"/>
    <property type="project" value="InterPro"/>
</dbReference>
<proteinExistence type="predicted"/>
<evidence type="ECO:0000256" key="1">
    <source>
        <dbReference type="ARBA" id="ARBA00023015"/>
    </source>
</evidence>